<feature type="compositionally biased region" description="Basic and acidic residues" evidence="1">
    <location>
        <begin position="986"/>
        <end position="1009"/>
    </location>
</feature>
<dbReference type="RefSeq" id="XP_025375278.1">
    <property type="nucleotide sequence ID" value="XM_025522268.1"/>
</dbReference>
<dbReference type="Pfam" id="PF00339">
    <property type="entry name" value="Arrestin_N"/>
    <property type="match status" value="1"/>
</dbReference>
<feature type="region of interest" description="Disordered" evidence="1">
    <location>
        <begin position="1212"/>
        <end position="1276"/>
    </location>
</feature>
<evidence type="ECO:0000256" key="1">
    <source>
        <dbReference type="SAM" id="MobiDB-lite"/>
    </source>
</evidence>
<feature type="region of interest" description="Disordered" evidence="1">
    <location>
        <begin position="425"/>
        <end position="461"/>
    </location>
</feature>
<feature type="compositionally biased region" description="Basic and acidic residues" evidence="1">
    <location>
        <begin position="735"/>
        <end position="747"/>
    </location>
</feature>
<dbReference type="PANTHER" id="PTHR11188:SF17">
    <property type="entry name" value="FI21816P1"/>
    <property type="match status" value="1"/>
</dbReference>
<accession>A0A316YET8</accession>
<feature type="compositionally biased region" description="Polar residues" evidence="1">
    <location>
        <begin position="1132"/>
        <end position="1154"/>
    </location>
</feature>
<feature type="compositionally biased region" description="Low complexity" evidence="1">
    <location>
        <begin position="793"/>
        <end position="805"/>
    </location>
</feature>
<dbReference type="SUPFAM" id="SSF81296">
    <property type="entry name" value="E set domains"/>
    <property type="match status" value="1"/>
</dbReference>
<name>A0A316YET8_9BASI</name>
<evidence type="ECO:0000313" key="4">
    <source>
        <dbReference type="Proteomes" id="UP000245768"/>
    </source>
</evidence>
<feature type="region of interest" description="Disordered" evidence="1">
    <location>
        <begin position="531"/>
        <end position="564"/>
    </location>
</feature>
<feature type="compositionally biased region" description="Pro residues" evidence="1">
    <location>
        <begin position="624"/>
        <end position="634"/>
    </location>
</feature>
<dbReference type="InterPro" id="IPR014756">
    <property type="entry name" value="Ig_E-set"/>
</dbReference>
<reference evidence="3 4" key="1">
    <citation type="journal article" date="2018" name="Mol. Biol. Evol.">
        <title>Broad Genomic Sampling Reveals a Smut Pathogenic Ancestry of the Fungal Clade Ustilaginomycotina.</title>
        <authorList>
            <person name="Kijpornyongpan T."/>
            <person name="Mondo S.J."/>
            <person name="Barry K."/>
            <person name="Sandor L."/>
            <person name="Lee J."/>
            <person name="Lipzen A."/>
            <person name="Pangilinan J."/>
            <person name="LaButti K."/>
            <person name="Hainaut M."/>
            <person name="Henrissat B."/>
            <person name="Grigoriev I.V."/>
            <person name="Spatafora J.W."/>
            <person name="Aime M.C."/>
        </authorList>
    </citation>
    <scope>NUCLEOTIDE SEQUENCE [LARGE SCALE GENOMIC DNA]</scope>
    <source>
        <strain evidence="3 4">MCA 4198</strain>
    </source>
</reference>
<feature type="compositionally biased region" description="Polar residues" evidence="1">
    <location>
        <begin position="64"/>
        <end position="74"/>
    </location>
</feature>
<feature type="region of interest" description="Disordered" evidence="1">
    <location>
        <begin position="712"/>
        <end position="1193"/>
    </location>
</feature>
<dbReference type="InParanoid" id="A0A316YET8"/>
<dbReference type="OrthoDB" id="298939at2759"/>
<organism evidence="3 4">
    <name type="scientific">Acaromyces ingoldii</name>
    <dbReference type="NCBI Taxonomy" id="215250"/>
    <lineage>
        <taxon>Eukaryota</taxon>
        <taxon>Fungi</taxon>
        <taxon>Dikarya</taxon>
        <taxon>Basidiomycota</taxon>
        <taxon>Ustilaginomycotina</taxon>
        <taxon>Exobasidiomycetes</taxon>
        <taxon>Exobasidiales</taxon>
        <taxon>Cryptobasidiaceae</taxon>
        <taxon>Acaromyces</taxon>
    </lineage>
</organism>
<evidence type="ECO:0000313" key="3">
    <source>
        <dbReference type="EMBL" id="PWN88080.1"/>
    </source>
</evidence>
<dbReference type="InterPro" id="IPR014752">
    <property type="entry name" value="Arrestin-like_C"/>
</dbReference>
<sequence length="1474" mass="158889">MFAPPPMSTPGVLPGDYADSRPRRQRSLSWRAEAGLPPPPSEIDNYADLHHALAPSSPPHMRATSPSMYDSNFGAQGDNEQMPMNAVSKHPKLKLRLLLASNVFEAGGTVSGHLELTSSTSQRLRIGEIAVELEAFEELSSRDHSATQIFLFNRTLFQGEHLPPSNAVLPSAPTAGYWTARKGRTTFPFSFRLPDSAPSCVTFAGNACLRYALKATTQTWWNDQKTLVTVKSDAFVVEKWEDEGDERYMQPVEAVADTRLFMGGTGAVWLEAGVAEQLFVAGGMVMIRAGVKNNTKRHLSGLKVAIARRLIFPVSGPPGVPAQRPSLEPQITEVVHTQHFKGPSFEFPPSEEVVVNLAVDLPRDVRTIRKTRLFEVQTVAIISAQMGNFAKDLTVEVPFYVAHSSSVQRPAEGSLAPLHNLPRRSTSAMAHRDHPQHHPYHQHHHHAQSHAPHHQYQQQLDPQMRTVEAYGAERGWSPAPIPQQGFAPPSRPASAAMGMVALPVAQQQPLAIDAAVQQLIWDPNAQNWTTSMFLNNLSPPQQPDSRPLSAQQQAQLPRPASAQGLVGNRAPAHVAQDAYGGQPWRGPQSGSAHLLQATARRSSAPVPVEHQQQPRNSYLAPGPEARPLPAPTSPQQPSEPLQPLSPSAGNKPQVQAPAPAPSPSQLLAMHSPPQAGLATIEEDSESQAGTVRSIRALGGGSVSRGDILQFEEMASKAEDEEEMREAMRRMGMVPEEEKTVKDDDKSLPRLPVPSAKESSSQMARKPRASDIFASDAPGPLSVKQETARRASMTAVDSAAATKASAEPMPEPRTPRAESTPLRPSSSQGHGLKALESRLASPDAKETSPANAAGSRRNSDVAVMANVRRSSETRSRNDSGALRAAAAAAAMREKRAKEDEEERRKDEERRKEEVQRKKAREAELERLKREEEARDKERDERRRKREERENQEALERESRREQERKRSTGITPAPLSDKPHSLSSSQQKKEVEGDGKPKRAHDQKEEEVRQLNKQAVNRVAGWLEKTPSPNSSRTDTAKGESELQAPASSFDPTLSPKTPSPSVLMAGKDEDEFPFPASASAAARKSPSAPRKSSLANEPTPSLSADLRALIDSSEVRPTPKPGTALKSHVSTRRFSNGAVPTSENKGGGTTTPAASLSRARRISLPAQASSSRVPSFTKKANEGVPSAAARGIPGLSTFDKANVAFLNKAAPAKVEAQPLQPSAENVKADDGAEDEEEKVKGIPLSVQKHLLSSPSSSKEGGAKYDARSARGGRGGKVASVASMWANISDGAAKDEATPLSTVKPKARRSGASPALDFSSPEKSASTPAKADEEVKPSQPQQRYKSPALKTTSAPHFINTTLPKAVITSPKSPTTLEEPLRAHPQPKPAHGPNGTRIVSAPEAASVAAAVKEGALKPSRKITADLMAAEARLSAGVVPEDFPKDVDPSMIKMAGRGTTKPIGKEKLADLRSLWGG</sequence>
<feature type="compositionally biased region" description="Basic residues" evidence="1">
    <location>
        <begin position="434"/>
        <end position="453"/>
    </location>
</feature>
<dbReference type="InterPro" id="IPR011022">
    <property type="entry name" value="Arrestin_C-like"/>
</dbReference>
<feature type="region of interest" description="Disordered" evidence="1">
    <location>
        <begin position="577"/>
        <end position="688"/>
    </location>
</feature>
<dbReference type="PANTHER" id="PTHR11188">
    <property type="entry name" value="ARRESTIN DOMAIN CONTAINING PROTEIN"/>
    <property type="match status" value="1"/>
</dbReference>
<feature type="compositionally biased region" description="Basic and acidic residues" evidence="1">
    <location>
        <begin position="890"/>
        <end position="965"/>
    </location>
</feature>
<dbReference type="GeneID" id="37044184"/>
<dbReference type="GO" id="GO:0005737">
    <property type="term" value="C:cytoplasm"/>
    <property type="evidence" value="ECO:0007669"/>
    <property type="project" value="TreeGrafter"/>
</dbReference>
<feature type="compositionally biased region" description="Low complexity" evidence="1">
    <location>
        <begin position="1073"/>
        <end position="1093"/>
    </location>
</feature>
<feature type="region of interest" description="Disordered" evidence="1">
    <location>
        <begin position="1289"/>
        <end position="1396"/>
    </location>
</feature>
<proteinExistence type="predicted"/>
<dbReference type="Gene3D" id="2.60.40.640">
    <property type="match status" value="2"/>
</dbReference>
<dbReference type="EMBL" id="KZ819638">
    <property type="protein sequence ID" value="PWN88080.1"/>
    <property type="molecule type" value="Genomic_DNA"/>
</dbReference>
<dbReference type="GO" id="GO:0015031">
    <property type="term" value="P:protein transport"/>
    <property type="evidence" value="ECO:0007669"/>
    <property type="project" value="TreeGrafter"/>
</dbReference>
<feature type="compositionally biased region" description="Low complexity" evidence="1">
    <location>
        <begin position="635"/>
        <end position="647"/>
    </location>
</feature>
<dbReference type="InterPro" id="IPR011021">
    <property type="entry name" value="Arrestin-like_N"/>
</dbReference>
<dbReference type="InterPro" id="IPR050357">
    <property type="entry name" value="Arrestin_domain-protein"/>
</dbReference>
<dbReference type="Proteomes" id="UP000245768">
    <property type="component" value="Unassembled WGS sequence"/>
</dbReference>
<gene>
    <name evidence="3" type="ORF">FA10DRAFT_268302</name>
</gene>
<feature type="domain" description="Arrestin C-terminal-like" evidence="2">
    <location>
        <begin position="264"/>
        <end position="406"/>
    </location>
</feature>
<evidence type="ECO:0000259" key="2">
    <source>
        <dbReference type="SMART" id="SM01017"/>
    </source>
</evidence>
<keyword evidence="4" id="KW-1185">Reference proteome</keyword>
<dbReference type="STRING" id="215250.A0A316YET8"/>
<feature type="region of interest" description="Disordered" evidence="1">
    <location>
        <begin position="1"/>
        <end position="75"/>
    </location>
</feature>
<feature type="compositionally biased region" description="Low complexity" evidence="1">
    <location>
        <begin position="880"/>
        <end position="889"/>
    </location>
</feature>
<feature type="compositionally biased region" description="Polar residues" evidence="1">
    <location>
        <begin position="1045"/>
        <end position="1060"/>
    </location>
</feature>
<protein>
    <recommendedName>
        <fullName evidence="2">Arrestin C-terminal-like domain-containing protein</fullName>
    </recommendedName>
</protein>
<dbReference type="SMART" id="SM01017">
    <property type="entry name" value="Arrestin_C"/>
    <property type="match status" value="1"/>
</dbReference>
<feature type="compositionally biased region" description="Polar residues" evidence="1">
    <location>
        <begin position="1337"/>
        <end position="1361"/>
    </location>
</feature>